<dbReference type="Gene3D" id="3.90.320.10">
    <property type="match status" value="1"/>
</dbReference>
<sequence>MTVAEGPFNQPGGGASPPEDPLRPVLLSGIRAADAGSARSRQAAIGPSEVGEPCDRRVAYRLLDWPTSNGGDPWFAIIGTAVHAWLADAFGHARHGGRWLVEQRVTVRPGLRGTADLYDTARPTVIDWKVVGKSSLDRYRAHGPSPRYRVQIHLYAAGMVNAGRRVDRVAIAFLPRSGFLDGAHLWSEPFDPAVVERALARLDAITELVCLLDPEQAPERWSVIPASPSSECRFCPFWRPGSTDLSKGCPGDTPAQIGRTAA</sequence>
<evidence type="ECO:0008006" key="4">
    <source>
        <dbReference type="Google" id="ProtNLM"/>
    </source>
</evidence>
<reference evidence="2 3" key="1">
    <citation type="journal article" date="2019" name="Int. J. Syst. Evol. Microbiol.">
        <title>The Global Catalogue of Microorganisms (GCM) 10K type strain sequencing project: providing services to taxonomists for standard genome sequencing and annotation.</title>
        <authorList>
            <consortium name="The Broad Institute Genomics Platform"/>
            <consortium name="The Broad Institute Genome Sequencing Center for Infectious Disease"/>
            <person name="Wu L."/>
            <person name="Ma J."/>
        </authorList>
    </citation>
    <scope>NUCLEOTIDE SEQUENCE [LARGE SCALE GENOMIC DNA]</scope>
    <source>
        <strain evidence="2 3">JCM 6833</strain>
    </source>
</reference>
<dbReference type="Proteomes" id="UP001501509">
    <property type="component" value="Unassembled WGS sequence"/>
</dbReference>
<proteinExistence type="predicted"/>
<name>A0ABN3Q8W6_9ACTN</name>
<protein>
    <recommendedName>
        <fullName evidence="4">PD-(D/E)XK endonuclease-like domain-containing protein</fullName>
    </recommendedName>
</protein>
<organism evidence="2 3">
    <name type="scientific">Actinomadura fulvescens</name>
    <dbReference type="NCBI Taxonomy" id="46160"/>
    <lineage>
        <taxon>Bacteria</taxon>
        <taxon>Bacillati</taxon>
        <taxon>Actinomycetota</taxon>
        <taxon>Actinomycetes</taxon>
        <taxon>Streptosporangiales</taxon>
        <taxon>Thermomonosporaceae</taxon>
        <taxon>Actinomadura</taxon>
    </lineage>
</organism>
<keyword evidence="3" id="KW-1185">Reference proteome</keyword>
<evidence type="ECO:0000313" key="2">
    <source>
        <dbReference type="EMBL" id="GAA2618872.1"/>
    </source>
</evidence>
<gene>
    <name evidence="2" type="ORF">GCM10010411_63060</name>
</gene>
<feature type="region of interest" description="Disordered" evidence="1">
    <location>
        <begin position="1"/>
        <end position="24"/>
    </location>
</feature>
<dbReference type="EMBL" id="BAAATD010000009">
    <property type="protein sequence ID" value="GAA2618872.1"/>
    <property type="molecule type" value="Genomic_DNA"/>
</dbReference>
<dbReference type="RefSeq" id="WP_344546119.1">
    <property type="nucleotide sequence ID" value="NZ_BAAATD010000009.1"/>
</dbReference>
<evidence type="ECO:0000256" key="1">
    <source>
        <dbReference type="SAM" id="MobiDB-lite"/>
    </source>
</evidence>
<comment type="caution">
    <text evidence="2">The sequence shown here is derived from an EMBL/GenBank/DDBJ whole genome shotgun (WGS) entry which is preliminary data.</text>
</comment>
<accession>A0ABN3Q8W6</accession>
<evidence type="ECO:0000313" key="3">
    <source>
        <dbReference type="Proteomes" id="UP001501509"/>
    </source>
</evidence>
<dbReference type="InterPro" id="IPR011604">
    <property type="entry name" value="PDDEXK-like_dom_sf"/>
</dbReference>